<dbReference type="Proteomes" id="UP001163823">
    <property type="component" value="Chromosome 7"/>
</dbReference>
<dbReference type="CDD" id="cd03784">
    <property type="entry name" value="GT1_Gtf-like"/>
    <property type="match status" value="1"/>
</dbReference>
<evidence type="ECO:0000256" key="3">
    <source>
        <dbReference type="ARBA" id="ARBA00022679"/>
    </source>
</evidence>
<dbReference type="Pfam" id="PF00201">
    <property type="entry name" value="UDPGT"/>
    <property type="match status" value="1"/>
</dbReference>
<evidence type="ECO:0000256" key="1">
    <source>
        <dbReference type="ARBA" id="ARBA00009995"/>
    </source>
</evidence>
<evidence type="ECO:0000313" key="5">
    <source>
        <dbReference type="Proteomes" id="UP001163823"/>
    </source>
</evidence>
<comment type="caution">
    <text evidence="4">The sequence shown here is derived from an EMBL/GenBank/DDBJ whole genome shotgun (WGS) entry which is preliminary data.</text>
</comment>
<keyword evidence="3" id="KW-0808">Transferase</keyword>
<evidence type="ECO:0000256" key="2">
    <source>
        <dbReference type="ARBA" id="ARBA00022676"/>
    </source>
</evidence>
<reference evidence="4" key="1">
    <citation type="journal article" date="2023" name="Science">
        <title>Elucidation of the pathway for biosynthesis of saponin adjuvants from the soapbark tree.</title>
        <authorList>
            <person name="Reed J."/>
            <person name="Orme A."/>
            <person name="El-Demerdash A."/>
            <person name="Owen C."/>
            <person name="Martin L.B.B."/>
            <person name="Misra R.C."/>
            <person name="Kikuchi S."/>
            <person name="Rejzek M."/>
            <person name="Martin A.C."/>
            <person name="Harkess A."/>
            <person name="Leebens-Mack J."/>
            <person name="Louveau T."/>
            <person name="Stephenson M.J."/>
            <person name="Osbourn A."/>
        </authorList>
    </citation>
    <scope>NUCLEOTIDE SEQUENCE</scope>
    <source>
        <strain evidence="4">S10</strain>
    </source>
</reference>
<dbReference type="FunFam" id="3.40.50.2000:FF:000037">
    <property type="entry name" value="Glycosyltransferase"/>
    <property type="match status" value="1"/>
</dbReference>
<dbReference type="GO" id="GO:0035251">
    <property type="term" value="F:UDP-glucosyltransferase activity"/>
    <property type="evidence" value="ECO:0007669"/>
    <property type="project" value="InterPro"/>
</dbReference>
<organism evidence="4 5">
    <name type="scientific">Quillaja saponaria</name>
    <name type="common">Soap bark tree</name>
    <dbReference type="NCBI Taxonomy" id="32244"/>
    <lineage>
        <taxon>Eukaryota</taxon>
        <taxon>Viridiplantae</taxon>
        <taxon>Streptophyta</taxon>
        <taxon>Embryophyta</taxon>
        <taxon>Tracheophyta</taxon>
        <taxon>Spermatophyta</taxon>
        <taxon>Magnoliopsida</taxon>
        <taxon>eudicotyledons</taxon>
        <taxon>Gunneridae</taxon>
        <taxon>Pentapetalae</taxon>
        <taxon>rosids</taxon>
        <taxon>fabids</taxon>
        <taxon>Fabales</taxon>
        <taxon>Quillajaceae</taxon>
        <taxon>Quillaja</taxon>
    </lineage>
</organism>
<keyword evidence="5" id="KW-1185">Reference proteome</keyword>
<sequence>MAKTDKQLHIAMFPWLAMGHIYPNFELAKIFAQKGHSITLISTPRNIGRLPQVPSHLEHLIKLVSLPILPKHRENLPDNAESSNDITPNQIPYLKMAYDGLQESLSQLLKSSPPDWILYDFASEWLPPLARSLQVQCVFFGISPAWNICFFDTPKAQLGNAAAFRTKPEDYLRPPQWVPFHSNIGLKPYEVKKMFEGISDKETGNTVSFNFNKAVSDCDFFSFRSCNELESEWLNLLAEIYKKPVAPVGVIPPSCQVRVVDEEDNNTEWLKIKSWLDKQQPGSVVYIAFGSELELGQQDLTELALGLELSGLPFFWALKKQRDSSVDLPDGFQDRISDRGVVCKDWVPQLKILAHESIGVYFTHCGPGSVIEGLHFGRVLVMLPYLLDQALFARVLEEKKLGIEIPRNEEDGSFTRNSVAKSLRLALIDVEGSIYREKAKKMGLLFSDKDRHEEYINKFLERLQNNKAPSKN</sequence>
<gene>
    <name evidence="4" type="ORF">O6P43_016518</name>
</gene>
<dbReference type="Gene3D" id="3.40.50.2000">
    <property type="entry name" value="Glycogen Phosphorylase B"/>
    <property type="match status" value="2"/>
</dbReference>
<dbReference type="AlphaFoldDB" id="A0AAD7LQH9"/>
<keyword evidence="2" id="KW-0328">Glycosyltransferase</keyword>
<dbReference type="EMBL" id="JARAOO010000007">
    <property type="protein sequence ID" value="KAJ7961135.1"/>
    <property type="molecule type" value="Genomic_DNA"/>
</dbReference>
<dbReference type="InterPro" id="IPR050481">
    <property type="entry name" value="UDP-glycosyltransf_plant"/>
</dbReference>
<proteinExistence type="inferred from homology"/>
<dbReference type="InterPro" id="IPR002213">
    <property type="entry name" value="UDP_glucos_trans"/>
</dbReference>
<protein>
    <submittedName>
        <fullName evidence="4">UDP-glycosyltransferase</fullName>
    </submittedName>
</protein>
<dbReference type="SUPFAM" id="SSF53756">
    <property type="entry name" value="UDP-Glycosyltransferase/glycogen phosphorylase"/>
    <property type="match status" value="1"/>
</dbReference>
<dbReference type="KEGG" id="qsa:O6P43_016518"/>
<accession>A0AAD7LQH9</accession>
<evidence type="ECO:0000313" key="4">
    <source>
        <dbReference type="EMBL" id="KAJ7961135.1"/>
    </source>
</evidence>
<comment type="similarity">
    <text evidence="1">Belongs to the UDP-glycosyltransferase family.</text>
</comment>
<name>A0AAD7LQH9_QUISA</name>
<dbReference type="PANTHER" id="PTHR48049:SF60">
    <property type="entry name" value="UDP-GLYCOSYLTRANSFERASE 91B1"/>
    <property type="match status" value="1"/>
</dbReference>
<dbReference type="PANTHER" id="PTHR48049">
    <property type="entry name" value="GLYCOSYLTRANSFERASE"/>
    <property type="match status" value="1"/>
</dbReference>